<keyword evidence="5" id="KW-1185">Reference proteome</keyword>
<proteinExistence type="predicted"/>
<dbReference type="PROSITE" id="PS51371">
    <property type="entry name" value="CBS"/>
    <property type="match status" value="2"/>
</dbReference>
<dbReference type="EMBL" id="WTVR01000019">
    <property type="protein sequence ID" value="NMF89095.1"/>
    <property type="molecule type" value="Genomic_DNA"/>
</dbReference>
<evidence type="ECO:0000256" key="2">
    <source>
        <dbReference type="SAM" id="Phobius"/>
    </source>
</evidence>
<keyword evidence="2" id="KW-0812">Transmembrane</keyword>
<dbReference type="SMART" id="SM00116">
    <property type="entry name" value="CBS"/>
    <property type="match status" value="2"/>
</dbReference>
<feature type="transmembrane region" description="Helical" evidence="2">
    <location>
        <begin position="72"/>
        <end position="92"/>
    </location>
</feature>
<name>A0ABX1MPE7_9RHOO</name>
<organism evidence="4 5">
    <name type="scientific">Aromatoleum petrolei</name>
    <dbReference type="NCBI Taxonomy" id="76116"/>
    <lineage>
        <taxon>Bacteria</taxon>
        <taxon>Pseudomonadati</taxon>
        <taxon>Pseudomonadota</taxon>
        <taxon>Betaproteobacteria</taxon>
        <taxon>Rhodocyclales</taxon>
        <taxon>Rhodocyclaceae</taxon>
        <taxon>Aromatoleum</taxon>
    </lineage>
</organism>
<protein>
    <submittedName>
        <fullName evidence="4">CBS domain-containing protein</fullName>
    </submittedName>
</protein>
<feature type="transmembrane region" description="Helical" evidence="2">
    <location>
        <begin position="24"/>
        <end position="41"/>
    </location>
</feature>
<dbReference type="RefSeq" id="WP_169206472.1">
    <property type="nucleotide sequence ID" value="NZ_CP059560.1"/>
</dbReference>
<dbReference type="InterPro" id="IPR046342">
    <property type="entry name" value="CBS_dom_sf"/>
</dbReference>
<comment type="caution">
    <text evidence="4">The sequence shown here is derived from an EMBL/GenBank/DDBJ whole genome shotgun (WGS) entry which is preliminary data.</text>
</comment>
<dbReference type="Pfam" id="PF04982">
    <property type="entry name" value="TM_HPP"/>
    <property type="match status" value="1"/>
</dbReference>
<dbReference type="PANTHER" id="PTHR33741:SF5">
    <property type="entry name" value="TRANSMEMBRANE PROTEIN DDB_G0269096-RELATED"/>
    <property type="match status" value="1"/>
</dbReference>
<feature type="transmembrane region" description="Helical" evidence="2">
    <location>
        <begin position="99"/>
        <end position="116"/>
    </location>
</feature>
<keyword evidence="1" id="KW-0129">CBS domain</keyword>
<accession>A0ABX1MPE7</accession>
<evidence type="ECO:0000313" key="5">
    <source>
        <dbReference type="Proteomes" id="UP000652074"/>
    </source>
</evidence>
<evidence type="ECO:0000256" key="1">
    <source>
        <dbReference type="PROSITE-ProRule" id="PRU00703"/>
    </source>
</evidence>
<feature type="domain" description="CBS" evidence="3">
    <location>
        <begin position="243"/>
        <end position="300"/>
    </location>
</feature>
<dbReference type="InterPro" id="IPR007065">
    <property type="entry name" value="HPP"/>
</dbReference>
<evidence type="ECO:0000259" key="3">
    <source>
        <dbReference type="PROSITE" id="PS51371"/>
    </source>
</evidence>
<gene>
    <name evidence="4" type="ORF">GPA26_11480</name>
</gene>
<dbReference type="Gene3D" id="3.10.580.10">
    <property type="entry name" value="CBS-domain"/>
    <property type="match status" value="1"/>
</dbReference>
<reference evidence="4 5" key="1">
    <citation type="submission" date="2019-12" db="EMBL/GenBank/DDBJ databases">
        <title>Comparative genomics gives insights into the taxonomy of the Azoarcus-Aromatoleum group and reveals separate origins of nif in the plant-associated Azoarcus and non-plant-associated Aromatoleum sub-groups.</title>
        <authorList>
            <person name="Lafos M."/>
            <person name="Maluk M."/>
            <person name="Batista M."/>
            <person name="Junghare M."/>
            <person name="Carmona M."/>
            <person name="Faoro H."/>
            <person name="Cruz L.M."/>
            <person name="Battistoni F."/>
            <person name="De Souza E."/>
            <person name="Pedrosa F."/>
            <person name="Chen W.-M."/>
            <person name="Poole P.S."/>
            <person name="Dixon R.A."/>
            <person name="James E.K."/>
        </authorList>
    </citation>
    <scope>NUCLEOTIDE SEQUENCE [LARGE SCALE GENOMIC DNA]</scope>
    <source>
        <strain evidence="4 5">ToN1</strain>
    </source>
</reference>
<dbReference type="InterPro" id="IPR058581">
    <property type="entry name" value="TM_HPP"/>
</dbReference>
<feature type="domain" description="CBS" evidence="3">
    <location>
        <begin position="315"/>
        <end position="372"/>
    </location>
</feature>
<sequence length="391" mass="41159">MSGASSWLRGFVPAAHAVSRRERAAGVAGALLGLFLSEWIGRMALGQSSPWFIAPMGASAVLLFAVPSSPLAQPWSIVGGNLLAALIGVTCAKLVAHPGLAGALAVALTIAVMFPLRCLHPPGGAVALTCVLGGPAVSELGYGFALWPVGIDSLCLLLIALAFNLAVGRRYPHRHVEAAHPHRTADPLPSARVGVTAEDLNAVLEARGEWVDISSDDLEEIIVAAEARAYRRRLGTVRCGDIMATDVVTVGPDAPLSEAWRLLARHRVKALPVVASDGRLAGIVTLHDFFVQGDGVPRSLVREGVERRGRVRDVMAARVVTARPEQAIDELVGLFSDAGLHHLPVVSVAGKVIGMVTQSDLVAALARMRLDEPAANAPLRERADLGWKMSA</sequence>
<dbReference type="CDD" id="cd04600">
    <property type="entry name" value="CBS_pair_HPP_assoc"/>
    <property type="match status" value="1"/>
</dbReference>
<evidence type="ECO:0000313" key="4">
    <source>
        <dbReference type="EMBL" id="NMF89095.1"/>
    </source>
</evidence>
<dbReference type="Pfam" id="PF00571">
    <property type="entry name" value="CBS"/>
    <property type="match status" value="2"/>
</dbReference>
<dbReference type="PANTHER" id="PTHR33741">
    <property type="entry name" value="TRANSMEMBRANE PROTEIN DDB_G0269096-RELATED"/>
    <property type="match status" value="1"/>
</dbReference>
<feature type="transmembrane region" description="Helical" evidence="2">
    <location>
        <begin position="144"/>
        <end position="167"/>
    </location>
</feature>
<keyword evidence="2" id="KW-0472">Membrane</keyword>
<keyword evidence="2" id="KW-1133">Transmembrane helix</keyword>
<dbReference type="Proteomes" id="UP000652074">
    <property type="component" value="Unassembled WGS sequence"/>
</dbReference>
<dbReference type="SUPFAM" id="SSF54631">
    <property type="entry name" value="CBS-domain pair"/>
    <property type="match status" value="1"/>
</dbReference>
<dbReference type="InterPro" id="IPR000644">
    <property type="entry name" value="CBS_dom"/>
</dbReference>